<name>A0A1J5QK28_9ZZZZ</name>
<reference evidence="1" key="1">
    <citation type="submission" date="2016-10" db="EMBL/GenBank/DDBJ databases">
        <title>Sequence of Gallionella enrichment culture.</title>
        <authorList>
            <person name="Poehlein A."/>
            <person name="Muehling M."/>
            <person name="Daniel R."/>
        </authorList>
    </citation>
    <scope>NUCLEOTIDE SEQUENCE</scope>
</reference>
<dbReference type="NCBIfam" id="NF041023">
    <property type="entry name" value="PP0621_fam"/>
    <property type="match status" value="1"/>
</dbReference>
<comment type="caution">
    <text evidence="1">The sequence shown here is derived from an EMBL/GenBank/DDBJ whole genome shotgun (WGS) entry which is preliminary data.</text>
</comment>
<evidence type="ECO:0000313" key="1">
    <source>
        <dbReference type="EMBL" id="OIQ83897.1"/>
    </source>
</evidence>
<gene>
    <name evidence="1" type="ORF">GALL_342900</name>
</gene>
<dbReference type="EMBL" id="MLJW01000662">
    <property type="protein sequence ID" value="OIQ83897.1"/>
    <property type="molecule type" value="Genomic_DNA"/>
</dbReference>
<proteinExistence type="predicted"/>
<sequence length="77" mass="8402">MSRLLLFGLVGLVVYLVLRDRRRGASGGTVRGPRPAEQMVLCAQCGVHLPEGESLRSGEHCYCCEAHRVLGPVKRPS</sequence>
<organism evidence="1">
    <name type="scientific">mine drainage metagenome</name>
    <dbReference type="NCBI Taxonomy" id="410659"/>
    <lineage>
        <taxon>unclassified sequences</taxon>
        <taxon>metagenomes</taxon>
        <taxon>ecological metagenomes</taxon>
    </lineage>
</organism>
<accession>A0A1J5QK28</accession>
<dbReference type="InterPro" id="IPR049708">
    <property type="entry name" value="PP0621-like"/>
</dbReference>
<dbReference type="AlphaFoldDB" id="A0A1J5QK28"/>
<protein>
    <submittedName>
        <fullName evidence="1">Uncharacterized protein</fullName>
    </submittedName>
</protein>